<dbReference type="FunCoup" id="I2H6S7">
    <property type="interactions" value="162"/>
</dbReference>
<accession>I2H6S7</accession>
<dbReference type="STRING" id="1071380.I2H6S7"/>
<dbReference type="GO" id="GO:0003873">
    <property type="term" value="F:6-phosphofructo-2-kinase activity"/>
    <property type="evidence" value="ECO:0007669"/>
    <property type="project" value="InterPro"/>
</dbReference>
<reference evidence="4 5" key="1">
    <citation type="journal article" date="2011" name="Proc. Natl. Acad. Sci. U.S.A.">
        <title>Evolutionary erosion of yeast sex chromosomes by mating-type switching accidents.</title>
        <authorList>
            <person name="Gordon J.L."/>
            <person name="Armisen D."/>
            <person name="Proux-Wera E."/>
            <person name="Oheigeartaigh S.S."/>
            <person name="Byrne K.P."/>
            <person name="Wolfe K.H."/>
        </authorList>
    </citation>
    <scope>NUCLEOTIDE SEQUENCE [LARGE SCALE GENOMIC DNA]</scope>
    <source>
        <strain evidence="5">ATCC 34711 / CBS 6284 / DSM 70876 / NBRC 10599 / NRRL Y-10934 / UCD 77-7</strain>
    </source>
</reference>
<dbReference type="InterPro" id="IPR003094">
    <property type="entry name" value="6Pfruct_kin"/>
</dbReference>
<feature type="domain" description="6-phosphofructo-2-kinase" evidence="3">
    <location>
        <begin position="87"/>
        <end position="301"/>
    </location>
</feature>
<dbReference type="HOGENOM" id="CLU_006383_0_2_1"/>
<proteinExistence type="predicted"/>
<evidence type="ECO:0000259" key="3">
    <source>
        <dbReference type="Pfam" id="PF01591"/>
    </source>
</evidence>
<dbReference type="InParanoid" id="I2H6S7"/>
<dbReference type="AlphaFoldDB" id="I2H6S7"/>
<evidence type="ECO:0000256" key="1">
    <source>
        <dbReference type="ARBA" id="ARBA00022741"/>
    </source>
</evidence>
<keyword evidence="5" id="KW-1185">Reference proteome</keyword>
<evidence type="ECO:0000256" key="2">
    <source>
        <dbReference type="ARBA" id="ARBA00022840"/>
    </source>
</evidence>
<dbReference type="RefSeq" id="XP_004181598.1">
    <property type="nucleotide sequence ID" value="XM_004181550.1"/>
</dbReference>
<name>I2H6S7_HENB6</name>
<dbReference type="OrthoDB" id="267323at2759"/>
<dbReference type="GO" id="GO:0005829">
    <property type="term" value="C:cytosol"/>
    <property type="evidence" value="ECO:0007669"/>
    <property type="project" value="TreeGrafter"/>
</dbReference>
<dbReference type="PRINTS" id="PR00991">
    <property type="entry name" value="6PFRUCTKNASE"/>
</dbReference>
<dbReference type="Pfam" id="PF01591">
    <property type="entry name" value="6PF2K"/>
    <property type="match status" value="1"/>
</dbReference>
<dbReference type="InterPro" id="IPR027417">
    <property type="entry name" value="P-loop_NTPase"/>
</dbReference>
<dbReference type="GO" id="GO:0006003">
    <property type="term" value="P:fructose 2,6-bisphosphate metabolic process"/>
    <property type="evidence" value="ECO:0007669"/>
    <property type="project" value="InterPro"/>
</dbReference>
<dbReference type="eggNOG" id="KOG0234">
    <property type="taxonomic scope" value="Eukaryota"/>
</dbReference>
<evidence type="ECO:0000313" key="5">
    <source>
        <dbReference type="Proteomes" id="UP000002866"/>
    </source>
</evidence>
<evidence type="ECO:0000313" key="4">
    <source>
        <dbReference type="EMBL" id="CCH62079.1"/>
    </source>
</evidence>
<gene>
    <name evidence="4" type="primary">TBLA0G01330</name>
    <name evidence="4" type="ORF">TBLA_0G01330</name>
</gene>
<dbReference type="PANTHER" id="PTHR10606:SF39">
    <property type="entry name" value="6-PHOSPHOFRUCTO-2-KINASE_FRUCTOSE-2,6-BISPHOSPHATASE YLR345W-RELATED"/>
    <property type="match status" value="1"/>
</dbReference>
<dbReference type="GO" id="GO:0006000">
    <property type="term" value="P:fructose metabolic process"/>
    <property type="evidence" value="ECO:0007669"/>
    <property type="project" value="InterPro"/>
</dbReference>
<dbReference type="SUPFAM" id="SSF53254">
    <property type="entry name" value="Phosphoglycerate mutase-like"/>
    <property type="match status" value="1"/>
</dbReference>
<dbReference type="GeneID" id="14497211"/>
<dbReference type="GO" id="GO:0005524">
    <property type="term" value="F:ATP binding"/>
    <property type="evidence" value="ECO:0007669"/>
    <property type="project" value="UniProtKB-KW"/>
</dbReference>
<dbReference type="EMBL" id="HE806322">
    <property type="protein sequence ID" value="CCH62079.1"/>
    <property type="molecule type" value="Genomic_DNA"/>
</dbReference>
<dbReference type="InterPro" id="IPR029033">
    <property type="entry name" value="His_PPase_superfam"/>
</dbReference>
<dbReference type="Gene3D" id="3.40.50.300">
    <property type="entry name" value="P-loop containing nucleotide triphosphate hydrolases"/>
    <property type="match status" value="1"/>
</dbReference>
<dbReference type="Gene3D" id="3.40.50.1240">
    <property type="entry name" value="Phosphoglycerate mutase-like"/>
    <property type="match status" value="1"/>
</dbReference>
<dbReference type="Pfam" id="PF00300">
    <property type="entry name" value="His_Phos_1"/>
    <property type="match status" value="1"/>
</dbReference>
<keyword evidence="1" id="KW-0547">Nucleotide-binding</keyword>
<dbReference type="InterPro" id="IPR013078">
    <property type="entry name" value="His_Pase_superF_clade-1"/>
</dbReference>
<dbReference type="Proteomes" id="UP000002866">
    <property type="component" value="Chromosome 7"/>
</dbReference>
<organism evidence="4 5">
    <name type="scientific">Henningerozyma blattae (strain ATCC 34711 / CBS 6284 / DSM 70876 / NBRC 10599 / NRRL Y-10934 / UCD 77-7)</name>
    <name type="common">Yeast</name>
    <name type="synonym">Tetrapisispora blattae</name>
    <dbReference type="NCBI Taxonomy" id="1071380"/>
    <lineage>
        <taxon>Eukaryota</taxon>
        <taxon>Fungi</taxon>
        <taxon>Dikarya</taxon>
        <taxon>Ascomycota</taxon>
        <taxon>Saccharomycotina</taxon>
        <taxon>Saccharomycetes</taxon>
        <taxon>Saccharomycetales</taxon>
        <taxon>Saccharomycetaceae</taxon>
        <taxon>Henningerozyma</taxon>
    </lineage>
</organism>
<protein>
    <recommendedName>
        <fullName evidence="3">6-phosphofructo-2-kinase domain-containing protein</fullName>
    </recommendedName>
</protein>
<keyword evidence="2" id="KW-0067">ATP-binding</keyword>
<dbReference type="GO" id="GO:0004331">
    <property type="term" value="F:fructose-2,6-bisphosphate 2-phosphatase activity"/>
    <property type="evidence" value="ECO:0007669"/>
    <property type="project" value="TreeGrafter"/>
</dbReference>
<dbReference type="PIRSF" id="PIRSF000709">
    <property type="entry name" value="6PFK_2-Ptase"/>
    <property type="match status" value="1"/>
</dbReference>
<dbReference type="InterPro" id="IPR013079">
    <property type="entry name" value="6Phosfructo_kin"/>
</dbReference>
<dbReference type="OMA" id="CRFYSLA"/>
<dbReference type="PANTHER" id="PTHR10606">
    <property type="entry name" value="6-PHOSPHOFRUCTO-2-KINASE/FRUCTOSE-2,6-BISPHOSPHATASE"/>
    <property type="match status" value="1"/>
</dbReference>
<dbReference type="KEGG" id="tbl:TBLA_0G01330"/>
<dbReference type="SUPFAM" id="SSF52540">
    <property type="entry name" value="P-loop containing nucleoside triphosphate hydrolases"/>
    <property type="match status" value="1"/>
</dbReference>
<sequence length="514" mass="59111">MESFHANQNELIDGLGSEPLKSGNYMARRGSRWSIHTDTEHQCRDYLHYHNCNNDDNVPSNGSLSDLEPPSGLSGIYPGQLYSSSPGKMFHAGKILIVLMGLPGSSKTLLSVAITRFTKWLGVLTKSFHFSKYIEDYKYHHTTRTIPSLNQQDQDFKRIVIDKICNDMLNFFTKDCGQLAIYDASNIRKSDRKLLNDFFSENEIKVLFIESLITNTAIIDNNIKNSVKSIKLAEGLTQEEAEDAIKAELSLNKTYLEELSIDENLSYIKYFNFGEKLTLNNKHEGYLINKIVLFLMNLRYKTGSLFFAPLDYGNDDITILSQVNINHIQKIYSNVLKRVRVKGIDDELNTSKPIKLEKNELDVWIAPTPLSEQIQTNINEQYKSKDDKNPINVYEKSQLQAIHLGEVKNLTQEEIEKKFPDDFKRFALDPYHSRYPRSESYHDLAIRMEPLLFELERSTKNILIIAHPSNLRVLYGYFMASTCLDLPDLGFPSNRIVEIQFNPLLNTANYITME</sequence>